<evidence type="ECO:0008006" key="4">
    <source>
        <dbReference type="Google" id="ProtNLM"/>
    </source>
</evidence>
<dbReference type="EMBL" id="JAFGDB010000007">
    <property type="protein sequence ID" value="MBN2066926.1"/>
    <property type="molecule type" value="Genomic_DNA"/>
</dbReference>
<evidence type="ECO:0000313" key="2">
    <source>
        <dbReference type="EMBL" id="MBN2066926.1"/>
    </source>
</evidence>
<feature type="transmembrane region" description="Helical" evidence="1">
    <location>
        <begin position="384"/>
        <end position="402"/>
    </location>
</feature>
<keyword evidence="1" id="KW-0472">Membrane</keyword>
<dbReference type="PANTHER" id="PTHR35902:SF3">
    <property type="entry name" value="NPCBM-ASSOCIATED, NEW3 DOMAIN OF ALPHA-GALACTOSIDASE"/>
    <property type="match status" value="1"/>
</dbReference>
<dbReference type="AlphaFoldDB" id="A0A938YWF2"/>
<reference evidence="2" key="1">
    <citation type="submission" date="2021-01" db="EMBL/GenBank/DDBJ databases">
        <title>Active Sulfur Cycling in an Early Earth Analoge.</title>
        <authorList>
            <person name="Hahn C.R."/>
            <person name="Youssef N.H."/>
            <person name="Elshahed M."/>
        </authorList>
    </citation>
    <scope>NUCLEOTIDE SEQUENCE</scope>
    <source>
        <strain evidence="2">Zod_Metabat.1151</strain>
    </source>
</reference>
<proteinExistence type="predicted"/>
<organism evidence="2 3">
    <name type="scientific">Candidatus Iainarchaeum sp</name>
    <dbReference type="NCBI Taxonomy" id="3101447"/>
    <lineage>
        <taxon>Archaea</taxon>
        <taxon>Candidatus Iainarchaeota</taxon>
        <taxon>Candidatus Iainarchaeia</taxon>
        <taxon>Candidatus Iainarchaeales</taxon>
        <taxon>Candidatus Iainarchaeaceae</taxon>
        <taxon>Candidatus Iainarchaeum</taxon>
    </lineage>
</organism>
<comment type="caution">
    <text evidence="2">The sequence shown here is derived from an EMBL/GenBank/DDBJ whole genome shotgun (WGS) entry which is preliminary data.</text>
</comment>
<evidence type="ECO:0000256" key="1">
    <source>
        <dbReference type="SAM" id="Phobius"/>
    </source>
</evidence>
<sequence length="406" mass="44751">MNKWIFIAAIAVLIAGNAAGLGLFERSFQDMGYESFSVQGANKRSCTEIEFLFPQDINAMDSEIYPIASLGFELGPVQGQIDANAHLNGSRVAGLGIEDLKCSSGQCWERLALPKDALLKEENTLRVCIKTSNSVVEAVLLDSSAVGLYRTADFSKEDAFRVEAEKKDVLIGERVRINVSIHNYGSDTALAEVRYARRLAEDKNAFVVVEGTAYFEGTVKQNETREFSYEIKPRVLGSITMPPAILYYENEFGEGEQKFANLVQINVREPEIKVDAFLAKSRETAPVSEPIELELAVRNQGKDTLYGLAVELELPQGLELLGQPETSIEALAPGQTELIKFRVSSTSAGKFPIGCKIEYVDLNAEETFCRDSFVAFEEPGISPLIYGGIAMAVIALAVYLYFRFSK</sequence>
<dbReference type="InterPro" id="IPR013783">
    <property type="entry name" value="Ig-like_fold"/>
</dbReference>
<evidence type="ECO:0000313" key="3">
    <source>
        <dbReference type="Proteomes" id="UP000809243"/>
    </source>
</evidence>
<keyword evidence="1" id="KW-1133">Transmembrane helix</keyword>
<accession>A0A938YWF2</accession>
<name>A0A938YWF2_9ARCH</name>
<gene>
    <name evidence="2" type="ORF">JW744_00480</name>
</gene>
<dbReference type="PANTHER" id="PTHR35902">
    <property type="entry name" value="S-LAYER DOMAIN-LIKE PROTEIN-RELATED"/>
    <property type="match status" value="1"/>
</dbReference>
<keyword evidence="1" id="KW-0812">Transmembrane</keyword>
<dbReference type="Proteomes" id="UP000809243">
    <property type="component" value="Unassembled WGS sequence"/>
</dbReference>
<dbReference type="Gene3D" id="2.60.40.10">
    <property type="entry name" value="Immunoglobulins"/>
    <property type="match status" value="1"/>
</dbReference>
<protein>
    <recommendedName>
        <fullName evidence="4">Alpha-galactosidase NEW3 domain-containing protein</fullName>
    </recommendedName>
</protein>